<evidence type="ECO:0000313" key="4">
    <source>
        <dbReference type="EMBL" id="KAJ3646306.1"/>
    </source>
</evidence>
<dbReference type="EMBL" id="JALNTZ010000007">
    <property type="protein sequence ID" value="KAJ3646306.1"/>
    <property type="molecule type" value="Genomic_DNA"/>
</dbReference>
<dbReference type="EMBL" id="JALNTZ010000007">
    <property type="protein sequence ID" value="KAJ3646254.1"/>
    <property type="molecule type" value="Genomic_DNA"/>
</dbReference>
<name>A0AA38M7R0_9CUCU</name>
<sequence>MGIFVILILGLAACVKGDVGYRYKVPATSYDVPFGSVGSLTNDRKYYHVGKQSFSTGSVVPVNPSQQLQTPIHEHTSFIGTGNLPQQQVSLSARGQENTNLLNNLHTPVHTEGISTFNIAGSSLNRNAGDVGTHNVALDSKSNFEGGNSHSVLINSKSQFETGNSQDVVLNSKSTFGQNVAVDSQSNFQAGHSQQVELQRHLYFYSAPEEPEEVRPRIVAPPAPAKKNVKVLFIKAPTFNSAPVHIPALPQNEEKTLVYVLVKKPEETSIVLPTPAPTKPSKPEVYFIKYKTQKEAQEAVSNLQQGGGHGGVSAISSDEFNANSFSNNVLSAGHHIEYEPNVELNRNINFVSKTSSSLNENGGIGSESPLVVSTLPTPTSFGESALHFTSGHSGLSNIVTPGFPHSMGQTHGERIFSSDGITNFDGSLNSRVNEFQGSTTVGSLNLPTAPTRFDGEVKVHQVYGPPSN</sequence>
<evidence type="ECO:0000313" key="5">
    <source>
        <dbReference type="Proteomes" id="UP001168821"/>
    </source>
</evidence>
<organism evidence="3 5">
    <name type="scientific">Zophobas morio</name>
    <dbReference type="NCBI Taxonomy" id="2755281"/>
    <lineage>
        <taxon>Eukaryota</taxon>
        <taxon>Metazoa</taxon>
        <taxon>Ecdysozoa</taxon>
        <taxon>Arthropoda</taxon>
        <taxon>Hexapoda</taxon>
        <taxon>Insecta</taxon>
        <taxon>Pterygota</taxon>
        <taxon>Neoptera</taxon>
        <taxon>Endopterygota</taxon>
        <taxon>Coleoptera</taxon>
        <taxon>Polyphaga</taxon>
        <taxon>Cucujiformia</taxon>
        <taxon>Tenebrionidae</taxon>
        <taxon>Zophobas</taxon>
    </lineage>
</organism>
<dbReference type="GO" id="GO:0008010">
    <property type="term" value="F:structural constituent of chitin-based larval cuticle"/>
    <property type="evidence" value="ECO:0007669"/>
    <property type="project" value="TreeGrafter"/>
</dbReference>
<evidence type="ECO:0000256" key="1">
    <source>
        <dbReference type="SAM" id="SignalP"/>
    </source>
</evidence>
<dbReference type="Pfam" id="PF03103">
    <property type="entry name" value="DUF243"/>
    <property type="match status" value="1"/>
</dbReference>
<reference evidence="3" key="1">
    <citation type="journal article" date="2023" name="G3 (Bethesda)">
        <title>Whole genome assemblies of Zophobas morio and Tenebrio molitor.</title>
        <authorList>
            <person name="Kaur S."/>
            <person name="Stinson S.A."/>
            <person name="diCenzo G.C."/>
        </authorList>
    </citation>
    <scope>NUCLEOTIDE SEQUENCE</scope>
    <source>
        <strain evidence="3">QUZm001</strain>
    </source>
</reference>
<dbReference type="GO" id="GO:0040003">
    <property type="term" value="P:chitin-based cuticle development"/>
    <property type="evidence" value="ECO:0007669"/>
    <property type="project" value="TreeGrafter"/>
</dbReference>
<dbReference type="PANTHER" id="PTHR31927">
    <property type="entry name" value="FI07246P-RELATED-RELATED"/>
    <property type="match status" value="1"/>
</dbReference>
<dbReference type="AlphaFoldDB" id="A0AA38M7R0"/>
<proteinExistence type="predicted"/>
<dbReference type="GO" id="GO:0062129">
    <property type="term" value="C:chitin-based extracellular matrix"/>
    <property type="evidence" value="ECO:0007669"/>
    <property type="project" value="TreeGrafter"/>
</dbReference>
<feature type="chain" id="PRO_5041589090" description="DUF243 domain-containing protein" evidence="1">
    <location>
        <begin position="18"/>
        <end position="468"/>
    </location>
</feature>
<dbReference type="PANTHER" id="PTHR31927:SF16">
    <property type="entry name" value="LP07342P"/>
    <property type="match status" value="1"/>
</dbReference>
<keyword evidence="1" id="KW-0732">Signal</keyword>
<feature type="signal peptide" evidence="1">
    <location>
        <begin position="1"/>
        <end position="17"/>
    </location>
</feature>
<evidence type="ECO:0000313" key="3">
    <source>
        <dbReference type="EMBL" id="KAJ3646254.1"/>
    </source>
</evidence>
<accession>A0AA38M7R0</accession>
<comment type="caution">
    <text evidence="3">The sequence shown here is derived from an EMBL/GenBank/DDBJ whole genome shotgun (WGS) entry which is preliminary data.</text>
</comment>
<dbReference type="Proteomes" id="UP001168821">
    <property type="component" value="Unassembled WGS sequence"/>
</dbReference>
<dbReference type="InterPro" id="IPR004145">
    <property type="entry name" value="DUF243"/>
</dbReference>
<evidence type="ECO:0000259" key="2">
    <source>
        <dbReference type="SMART" id="SM00690"/>
    </source>
</evidence>
<feature type="domain" description="DUF243" evidence="2">
    <location>
        <begin position="196"/>
        <end position="293"/>
    </location>
</feature>
<gene>
    <name evidence="3" type="ORF">Zmor_023848</name>
    <name evidence="4" type="ORF">Zmor_023898</name>
</gene>
<keyword evidence="5" id="KW-1185">Reference proteome</keyword>
<protein>
    <recommendedName>
        <fullName evidence="2">DUF243 domain-containing protein</fullName>
    </recommendedName>
</protein>
<dbReference type="SMART" id="SM00690">
    <property type="entry name" value="DM5"/>
    <property type="match status" value="1"/>
</dbReference>